<evidence type="ECO:0000256" key="1">
    <source>
        <dbReference type="SAM" id="Coils"/>
    </source>
</evidence>
<feature type="coiled-coil region" evidence="1">
    <location>
        <begin position="18"/>
        <end position="59"/>
    </location>
</feature>
<name>A0A6N8DHT2_RHOAC</name>
<evidence type="ECO:0000313" key="3">
    <source>
        <dbReference type="EMBL" id="MTV29899.1"/>
    </source>
</evidence>
<accession>A0A6N8DHT2</accession>
<gene>
    <name evidence="3" type="ORF">GJ654_02700</name>
</gene>
<dbReference type="Proteomes" id="UP000439113">
    <property type="component" value="Unassembled WGS sequence"/>
</dbReference>
<reference evidence="3 4" key="1">
    <citation type="submission" date="2019-11" db="EMBL/GenBank/DDBJ databases">
        <title>Whole-genome sequence of a Rhodoblastus acidophilus DSM 142.</title>
        <authorList>
            <person name="Kyndt J.A."/>
            <person name="Meyer T.E."/>
        </authorList>
    </citation>
    <scope>NUCLEOTIDE SEQUENCE [LARGE SCALE GENOMIC DNA]</scope>
    <source>
        <strain evidence="3 4">DSM 142</strain>
    </source>
</reference>
<dbReference type="OrthoDB" id="9806835at2"/>
<evidence type="ECO:0000313" key="4">
    <source>
        <dbReference type="Proteomes" id="UP000439113"/>
    </source>
</evidence>
<dbReference type="RefSeq" id="WP_155444573.1">
    <property type="nucleotide sequence ID" value="NZ_JAOQNR010000002.1"/>
</dbReference>
<sequence>MMSAPSDSHRVLLTAGDVKKLEDEYARMTAEIADIEARRKEIESRRDEINDRLGKIRELMTALGLADRLTVAQSFGPSPRGDPASGDISDPSEVGESHRSPWIKEILNHLKSAPYESMTSAELREHVECGELANLLKVSDKGYYHAIGRLARQGIITKENNRLFTVAGLEKYKADGSPALPHGAVSQRKSPMADEIIAFIEVSGGSARAGEIVSHLLTVEPFAGPVRRNKSSAYNVLARLVDRGHLERLEGAVYKVPETNEASANAEATHYPLMGNKTGAD</sequence>
<protein>
    <submittedName>
        <fullName evidence="3">Uncharacterized protein</fullName>
    </submittedName>
</protein>
<dbReference type="AlphaFoldDB" id="A0A6N8DHT2"/>
<dbReference type="EMBL" id="WNKS01000002">
    <property type="protein sequence ID" value="MTV29899.1"/>
    <property type="molecule type" value="Genomic_DNA"/>
</dbReference>
<comment type="caution">
    <text evidence="3">The sequence shown here is derived from an EMBL/GenBank/DDBJ whole genome shotgun (WGS) entry which is preliminary data.</text>
</comment>
<evidence type="ECO:0000256" key="2">
    <source>
        <dbReference type="SAM" id="MobiDB-lite"/>
    </source>
</evidence>
<keyword evidence="1" id="KW-0175">Coiled coil</keyword>
<proteinExistence type="predicted"/>
<organism evidence="3 4">
    <name type="scientific">Rhodoblastus acidophilus</name>
    <name type="common">Rhodopseudomonas acidophila</name>
    <dbReference type="NCBI Taxonomy" id="1074"/>
    <lineage>
        <taxon>Bacteria</taxon>
        <taxon>Pseudomonadati</taxon>
        <taxon>Pseudomonadota</taxon>
        <taxon>Alphaproteobacteria</taxon>
        <taxon>Hyphomicrobiales</taxon>
        <taxon>Rhodoblastaceae</taxon>
        <taxon>Rhodoblastus</taxon>
    </lineage>
</organism>
<feature type="region of interest" description="Disordered" evidence="2">
    <location>
        <begin position="73"/>
        <end position="97"/>
    </location>
</feature>